<keyword evidence="1" id="KW-0472">Membrane</keyword>
<keyword evidence="5" id="KW-1185">Reference proteome</keyword>
<protein>
    <submittedName>
        <fullName evidence="3">Uncharacterized protein</fullName>
    </submittedName>
</protein>
<comment type="caution">
    <text evidence="3">The sequence shown here is derived from an EMBL/GenBank/DDBJ whole genome shotgun (WGS) entry which is preliminary data.</text>
</comment>
<evidence type="ECO:0000313" key="5">
    <source>
        <dbReference type="Proteomes" id="UP001278738"/>
    </source>
</evidence>
<dbReference type="EMBL" id="JAWXVG010000006">
    <property type="protein sequence ID" value="MDX6183210.1"/>
    <property type="molecule type" value="Genomic_DNA"/>
</dbReference>
<name>A0AAJ2SAE8_9FLAO</name>
<dbReference type="EMBL" id="JAWXVH010000015">
    <property type="protein sequence ID" value="MDX6187608.1"/>
    <property type="molecule type" value="Genomic_DNA"/>
</dbReference>
<gene>
    <name evidence="2" type="ORF">SGQ18_13660</name>
    <name evidence="3" type="ORF">SGQ44_17760</name>
</gene>
<proteinExistence type="predicted"/>
<accession>A0AAJ2SAE8</accession>
<evidence type="ECO:0000313" key="2">
    <source>
        <dbReference type="EMBL" id="MDX6183210.1"/>
    </source>
</evidence>
<reference evidence="3 5" key="1">
    <citation type="submission" date="2023-11" db="EMBL/GenBank/DDBJ databases">
        <title>Unpublished Manusciprt.</title>
        <authorList>
            <person name="Saticioglu I.B."/>
            <person name="Ay H."/>
            <person name="Ajmi N."/>
            <person name="Altun S."/>
            <person name="Duman M."/>
        </authorList>
    </citation>
    <scope>NUCLEOTIDE SEQUENCE</scope>
    <source>
        <strain evidence="2 5">Fl-33</strain>
        <strain evidence="3">Fl-77</strain>
    </source>
</reference>
<organism evidence="3 4">
    <name type="scientific">Flavobacterium flavipigmentatum</name>
    <dbReference type="NCBI Taxonomy" id="2893884"/>
    <lineage>
        <taxon>Bacteria</taxon>
        <taxon>Pseudomonadati</taxon>
        <taxon>Bacteroidota</taxon>
        <taxon>Flavobacteriia</taxon>
        <taxon>Flavobacteriales</taxon>
        <taxon>Flavobacteriaceae</taxon>
        <taxon>Flavobacterium</taxon>
    </lineage>
</organism>
<evidence type="ECO:0000313" key="4">
    <source>
        <dbReference type="Proteomes" id="UP001270053"/>
    </source>
</evidence>
<feature type="transmembrane region" description="Helical" evidence="1">
    <location>
        <begin position="12"/>
        <end position="33"/>
    </location>
</feature>
<keyword evidence="1" id="KW-1133">Transmembrane helix</keyword>
<sequence>MLKKIWSDPVWSKVISAVILAVGGFIVTVIYSAVTKLPLEQSIEYLWQYKIELGRTVIGIILILLVLAIIQKIAEKSPSKREKMASKFHQKYKKFDEPTLPITYRFNAYISNLTNFPFISELRVYCTNHNGRESLMTSYNGCPDRNCTNHGQTFSESLLKSQIETDLLKEWENMNK</sequence>
<dbReference type="AlphaFoldDB" id="A0AAJ2SAE8"/>
<keyword evidence="1" id="KW-0812">Transmembrane</keyword>
<dbReference type="Proteomes" id="UP001278738">
    <property type="component" value="Unassembled WGS sequence"/>
</dbReference>
<feature type="transmembrane region" description="Helical" evidence="1">
    <location>
        <begin position="53"/>
        <end position="74"/>
    </location>
</feature>
<evidence type="ECO:0000256" key="1">
    <source>
        <dbReference type="SAM" id="Phobius"/>
    </source>
</evidence>
<dbReference type="Proteomes" id="UP001270053">
    <property type="component" value="Unassembled WGS sequence"/>
</dbReference>
<dbReference type="RefSeq" id="WP_229976220.1">
    <property type="nucleotide sequence ID" value="NZ_CP087133.1"/>
</dbReference>
<evidence type="ECO:0000313" key="3">
    <source>
        <dbReference type="EMBL" id="MDX6187608.1"/>
    </source>
</evidence>